<evidence type="ECO:0000313" key="2">
    <source>
        <dbReference type="Proteomes" id="UP000046067"/>
    </source>
</evidence>
<evidence type="ECO:0000313" key="1">
    <source>
        <dbReference type="EMBL" id="CSB97434.1"/>
    </source>
</evidence>
<dbReference type="EMBL" id="CWQJ01000007">
    <property type="protein sequence ID" value="CSB97434.1"/>
    <property type="molecule type" value="Genomic_DNA"/>
</dbReference>
<sequence>MQIILGVLFINRITVLISTISTAEATLFHIKQQERGAIKPETMSHSLDRCAV</sequence>
<accession>A0A655WUX9</accession>
<gene>
    <name evidence="1" type="ORF">ERS013201_01458</name>
</gene>
<reference evidence="1 2" key="1">
    <citation type="submission" date="2015-07" db="EMBL/GenBank/DDBJ databases">
        <authorList>
            <consortium name="Pathogen Informatics"/>
        </authorList>
    </citation>
    <scope>NUCLEOTIDE SEQUENCE [LARGE SCALE GENOMIC DNA]</scope>
    <source>
        <strain evidence="1 2">A325</strain>
    </source>
</reference>
<dbReference type="AlphaFoldDB" id="A0A655WUX9"/>
<proteinExistence type="predicted"/>
<dbReference type="Proteomes" id="UP000046067">
    <property type="component" value="Unassembled WGS sequence"/>
</dbReference>
<protein>
    <submittedName>
        <fullName evidence="1">Uncharacterized protein</fullName>
    </submittedName>
</protein>
<name>A0A655WUX9_VIBCL</name>
<organism evidence="1 2">
    <name type="scientific">Vibrio cholerae</name>
    <dbReference type="NCBI Taxonomy" id="666"/>
    <lineage>
        <taxon>Bacteria</taxon>
        <taxon>Pseudomonadati</taxon>
        <taxon>Pseudomonadota</taxon>
        <taxon>Gammaproteobacteria</taxon>
        <taxon>Vibrionales</taxon>
        <taxon>Vibrionaceae</taxon>
        <taxon>Vibrio</taxon>
    </lineage>
</organism>